<protein>
    <submittedName>
        <fullName evidence="1">Uncharacterized protein</fullName>
    </submittedName>
</protein>
<dbReference type="EMBL" id="JAVRRA010011317">
    <property type="protein sequence ID" value="KAK5240396.1"/>
    <property type="molecule type" value="Genomic_DNA"/>
</dbReference>
<evidence type="ECO:0000313" key="2">
    <source>
        <dbReference type="Proteomes" id="UP001357485"/>
    </source>
</evidence>
<gene>
    <name evidence="1" type="ORF">LTR16_010691</name>
</gene>
<accession>A0ABR0LSS0</accession>
<keyword evidence="2" id="KW-1185">Reference proteome</keyword>
<feature type="non-terminal residue" evidence="1">
    <location>
        <position position="111"/>
    </location>
</feature>
<dbReference type="Proteomes" id="UP001357485">
    <property type="component" value="Unassembled WGS sequence"/>
</dbReference>
<comment type="caution">
    <text evidence="1">The sequence shown here is derived from an EMBL/GenBank/DDBJ whole genome shotgun (WGS) entry which is preliminary data.</text>
</comment>
<organism evidence="1 2">
    <name type="scientific">Cryomyces antarcticus</name>
    <dbReference type="NCBI Taxonomy" id="329879"/>
    <lineage>
        <taxon>Eukaryota</taxon>
        <taxon>Fungi</taxon>
        <taxon>Dikarya</taxon>
        <taxon>Ascomycota</taxon>
        <taxon>Pezizomycotina</taxon>
        <taxon>Dothideomycetes</taxon>
        <taxon>Dothideomycetes incertae sedis</taxon>
        <taxon>Cryomyces</taxon>
    </lineage>
</organism>
<reference evidence="1 2" key="1">
    <citation type="submission" date="2023-08" db="EMBL/GenBank/DDBJ databases">
        <title>Black Yeasts Isolated from many extreme environments.</title>
        <authorList>
            <person name="Coleine C."/>
            <person name="Stajich J.E."/>
            <person name="Selbmann L."/>
        </authorList>
    </citation>
    <scope>NUCLEOTIDE SEQUENCE [LARGE SCALE GENOMIC DNA]</scope>
    <source>
        <strain evidence="1 2">CCFEE 536</strain>
    </source>
</reference>
<dbReference type="PANTHER" id="PTHR13379:SF0">
    <property type="entry name" value="UPF0415 PROTEIN C7ORF25"/>
    <property type="match status" value="1"/>
</dbReference>
<evidence type="ECO:0000313" key="1">
    <source>
        <dbReference type="EMBL" id="KAK5240396.1"/>
    </source>
</evidence>
<proteinExistence type="predicted"/>
<dbReference type="PANTHER" id="PTHR13379">
    <property type="entry name" value="UNCHARACTERIZED DUF1308"/>
    <property type="match status" value="1"/>
</dbReference>
<sequence length="111" mass="12846">MTVEVPSTEDTLQRCRSLLQELEAFDRCLKERKKKNTIAIAMSGLYLFQNNIKSEIKVFERIAEAEYSTEKTQHALVSSNLPHYEALWNTAKRAHGLVGFHKRVYWGSENT</sequence>
<name>A0ABR0LSS0_9PEZI</name>